<name>A0A8K0V579_9ENTR</name>
<dbReference type="InterPro" id="IPR012899">
    <property type="entry name" value="LTXXQ"/>
</dbReference>
<keyword evidence="3 5" id="KW-0732">Signal</keyword>
<dbReference type="NCBIfam" id="NF007687">
    <property type="entry name" value="PRK10363.1"/>
    <property type="match status" value="1"/>
</dbReference>
<dbReference type="PANTHER" id="PTHR38102">
    <property type="entry name" value="PERIPLASMIC CHAPERONE SPY"/>
    <property type="match status" value="1"/>
</dbReference>
<comment type="caution">
    <text evidence="6">The sequence shown here is derived from an EMBL/GenBank/DDBJ whole genome shotgun (WGS) entry which is preliminary data.</text>
</comment>
<dbReference type="GO" id="GO:0030288">
    <property type="term" value="C:outer membrane-bounded periplasmic space"/>
    <property type="evidence" value="ECO:0007669"/>
    <property type="project" value="TreeGrafter"/>
</dbReference>
<comment type="subcellular location">
    <subcellularLocation>
        <location evidence="1">Periplasm</location>
    </subcellularLocation>
</comment>
<comment type="similarity">
    <text evidence="2">Belongs to the CpxP/Spy family.</text>
</comment>
<feature type="chain" id="PRO_5035479772" evidence="5">
    <location>
        <begin position="26"/>
        <end position="164"/>
    </location>
</feature>
<dbReference type="PANTHER" id="PTHR38102:SF2">
    <property type="entry name" value="PERIPLASMIC PROTEIN CPXP"/>
    <property type="match status" value="1"/>
</dbReference>
<dbReference type="GO" id="GO:0051082">
    <property type="term" value="F:unfolded protein binding"/>
    <property type="evidence" value="ECO:0007669"/>
    <property type="project" value="TreeGrafter"/>
</dbReference>
<evidence type="ECO:0000313" key="7">
    <source>
        <dbReference type="Proteomes" id="UP000659047"/>
    </source>
</evidence>
<dbReference type="Gene3D" id="1.20.120.1490">
    <property type="match status" value="1"/>
</dbReference>
<evidence type="ECO:0000256" key="3">
    <source>
        <dbReference type="ARBA" id="ARBA00022729"/>
    </source>
</evidence>
<evidence type="ECO:0000256" key="1">
    <source>
        <dbReference type="ARBA" id="ARBA00004418"/>
    </source>
</evidence>
<keyword evidence="7" id="KW-1185">Reference proteome</keyword>
<evidence type="ECO:0000256" key="2">
    <source>
        <dbReference type="ARBA" id="ARBA00008441"/>
    </source>
</evidence>
<dbReference type="EMBL" id="JAEPBH010000005">
    <property type="protein sequence ID" value="MBK4714355.1"/>
    <property type="molecule type" value="Genomic_DNA"/>
</dbReference>
<gene>
    <name evidence="6" type="primary">cpxP</name>
    <name evidence="6" type="ORF">JJB97_03175</name>
</gene>
<evidence type="ECO:0000313" key="6">
    <source>
        <dbReference type="EMBL" id="MBK4714355.1"/>
    </source>
</evidence>
<organism evidence="6 7">
    <name type="scientific">Tenebrionibacter intestinalis</name>
    <dbReference type="NCBI Taxonomy" id="2799638"/>
    <lineage>
        <taxon>Bacteria</taxon>
        <taxon>Pseudomonadati</taxon>
        <taxon>Pseudomonadota</taxon>
        <taxon>Gammaproteobacteria</taxon>
        <taxon>Enterobacterales</taxon>
        <taxon>Enterobacteriaceae</taxon>
        <taxon>Tenebrionibacter/Tenebrionicola group</taxon>
        <taxon>Tenebrionibacter</taxon>
    </lineage>
</organism>
<dbReference type="Pfam" id="PF07813">
    <property type="entry name" value="LTXXQ"/>
    <property type="match status" value="1"/>
</dbReference>
<dbReference type="CDD" id="cd09916">
    <property type="entry name" value="CpxP_like"/>
    <property type="match status" value="1"/>
</dbReference>
<proteinExistence type="inferred from homology"/>
<accession>A0A8K0V579</accession>
<sequence length="164" mass="18984">MRNVTAVIMASALALTLFPGQVVEANTGDRWHQVEETTQHNIIQQHMFDGISLTEQQRQQMRDLMHLAKHSQSPVNVSELEVMHRLITSENFDEKAVRIQAEKMAREQVARQVEMAKVRNQMFRLLTPEQRAILNDKHHQLMNELREIADQQTHSILQLSSSNP</sequence>
<dbReference type="AlphaFoldDB" id="A0A8K0V579"/>
<reference evidence="6" key="1">
    <citation type="submission" date="2021-01" db="EMBL/GenBank/DDBJ databases">
        <title>Intestinitalea alba gen. nov., sp. nov., a novel genus of the family Enterobacteriaceae, isolated from the gut of the plastic-eating mealworm Tenebrio molitor L.</title>
        <authorList>
            <person name="Yang Y."/>
        </authorList>
    </citation>
    <scope>NUCLEOTIDE SEQUENCE</scope>
    <source>
        <strain evidence="6">BIT-L3</strain>
    </source>
</reference>
<keyword evidence="4" id="KW-0574">Periplasm</keyword>
<evidence type="ECO:0000256" key="4">
    <source>
        <dbReference type="ARBA" id="ARBA00022764"/>
    </source>
</evidence>
<feature type="signal peptide" evidence="5">
    <location>
        <begin position="1"/>
        <end position="25"/>
    </location>
</feature>
<dbReference type="Proteomes" id="UP000659047">
    <property type="component" value="Unassembled WGS sequence"/>
</dbReference>
<dbReference type="RefSeq" id="WP_238712354.1">
    <property type="nucleotide sequence ID" value="NZ_JAEPBH010000005.1"/>
</dbReference>
<evidence type="ECO:0000256" key="5">
    <source>
        <dbReference type="SAM" id="SignalP"/>
    </source>
</evidence>
<protein>
    <submittedName>
        <fullName evidence="6">Cell-envelope stress modulator CpxP</fullName>
    </submittedName>
</protein>
<dbReference type="InterPro" id="IPR052211">
    <property type="entry name" value="Cpx_auxiliary_protein"/>
</dbReference>